<proteinExistence type="predicted"/>
<keyword evidence="2" id="KW-1185">Reference proteome</keyword>
<evidence type="ECO:0000313" key="1">
    <source>
        <dbReference type="EMBL" id="KAL1253597.1"/>
    </source>
</evidence>
<organism evidence="1 2">
    <name type="scientific">Cirrhinus molitorella</name>
    <name type="common">mud carp</name>
    <dbReference type="NCBI Taxonomy" id="172907"/>
    <lineage>
        <taxon>Eukaryota</taxon>
        <taxon>Metazoa</taxon>
        <taxon>Chordata</taxon>
        <taxon>Craniata</taxon>
        <taxon>Vertebrata</taxon>
        <taxon>Euteleostomi</taxon>
        <taxon>Actinopterygii</taxon>
        <taxon>Neopterygii</taxon>
        <taxon>Teleostei</taxon>
        <taxon>Ostariophysi</taxon>
        <taxon>Cypriniformes</taxon>
        <taxon>Cyprinidae</taxon>
        <taxon>Labeoninae</taxon>
        <taxon>Labeonini</taxon>
        <taxon>Cirrhinus</taxon>
    </lineage>
</organism>
<name>A0ABR3LL30_9TELE</name>
<evidence type="ECO:0000313" key="2">
    <source>
        <dbReference type="Proteomes" id="UP001558613"/>
    </source>
</evidence>
<accession>A0ABR3LL30</accession>
<dbReference type="Proteomes" id="UP001558613">
    <property type="component" value="Unassembled WGS sequence"/>
</dbReference>
<reference evidence="1 2" key="1">
    <citation type="submission" date="2023-09" db="EMBL/GenBank/DDBJ databases">
        <authorList>
            <person name="Wang M."/>
        </authorList>
    </citation>
    <scope>NUCLEOTIDE SEQUENCE [LARGE SCALE GENOMIC DNA]</scope>
    <source>
        <strain evidence="1">GT-2023</strain>
        <tissue evidence="1">Liver</tissue>
    </source>
</reference>
<sequence>MSGALRWRSRFAKGLFIVSLSALFILSTALFVFANDPRPGPSTSETISPSSSVLATLRLVASQYASLQTTAAFCFRRRVAIRGCGEEDPPLRSTN</sequence>
<protein>
    <submittedName>
        <fullName evidence="1">Uncharacterized protein</fullName>
    </submittedName>
</protein>
<dbReference type="EMBL" id="JAYMGO010000020">
    <property type="protein sequence ID" value="KAL1253597.1"/>
    <property type="molecule type" value="Genomic_DNA"/>
</dbReference>
<comment type="caution">
    <text evidence="1">The sequence shown here is derived from an EMBL/GenBank/DDBJ whole genome shotgun (WGS) entry which is preliminary data.</text>
</comment>
<gene>
    <name evidence="1" type="ORF">QQF64_015826</name>
</gene>